<dbReference type="InterPro" id="IPR027304">
    <property type="entry name" value="Trigger_fact/SurA_dom_sf"/>
</dbReference>
<dbReference type="Gene3D" id="3.30.70.1050">
    <property type="entry name" value="Trigger factor ribosome-binding domain"/>
    <property type="match status" value="1"/>
</dbReference>
<evidence type="ECO:0000256" key="1">
    <source>
        <dbReference type="ARBA" id="ARBA00000971"/>
    </source>
</evidence>
<dbReference type="InterPro" id="IPR037041">
    <property type="entry name" value="Trigger_fac_C_sf"/>
</dbReference>
<evidence type="ECO:0000256" key="2">
    <source>
        <dbReference type="ARBA" id="ARBA00005464"/>
    </source>
</evidence>
<feature type="compositionally biased region" description="Basic and acidic residues" evidence="15">
    <location>
        <begin position="445"/>
        <end position="459"/>
    </location>
</feature>
<dbReference type="GO" id="GO:0051301">
    <property type="term" value="P:cell division"/>
    <property type="evidence" value="ECO:0007669"/>
    <property type="project" value="UniProtKB-KW"/>
</dbReference>
<dbReference type="GO" id="GO:0005737">
    <property type="term" value="C:cytoplasm"/>
    <property type="evidence" value="ECO:0007669"/>
    <property type="project" value="UniProtKB-SubCell"/>
</dbReference>
<keyword evidence="12" id="KW-0963">Cytoplasm</keyword>
<evidence type="ECO:0000256" key="15">
    <source>
        <dbReference type="SAM" id="MobiDB-lite"/>
    </source>
</evidence>
<dbReference type="GO" id="GO:0043022">
    <property type="term" value="F:ribosome binding"/>
    <property type="evidence" value="ECO:0007669"/>
    <property type="project" value="TreeGrafter"/>
</dbReference>
<organism evidence="17 18">
    <name type="scientific">Thermoleophilum album</name>
    <dbReference type="NCBI Taxonomy" id="29539"/>
    <lineage>
        <taxon>Bacteria</taxon>
        <taxon>Bacillati</taxon>
        <taxon>Actinomycetota</taxon>
        <taxon>Thermoleophilia</taxon>
        <taxon>Thermoleophilales</taxon>
        <taxon>Thermoleophilaceae</taxon>
        <taxon>Thermoleophilum</taxon>
    </lineage>
</organism>
<evidence type="ECO:0000256" key="6">
    <source>
        <dbReference type="ARBA" id="ARBA00023110"/>
    </source>
</evidence>
<evidence type="ECO:0000256" key="3">
    <source>
        <dbReference type="ARBA" id="ARBA00013194"/>
    </source>
</evidence>
<dbReference type="GO" id="GO:0003755">
    <property type="term" value="F:peptidyl-prolyl cis-trans isomerase activity"/>
    <property type="evidence" value="ECO:0007669"/>
    <property type="project" value="UniProtKB-UniRule"/>
</dbReference>
<dbReference type="GO" id="GO:0051083">
    <property type="term" value="P:'de novo' cotranslational protein folding"/>
    <property type="evidence" value="ECO:0007669"/>
    <property type="project" value="TreeGrafter"/>
</dbReference>
<keyword evidence="8 12" id="KW-0413">Isomerase</keyword>
<comment type="catalytic activity">
    <reaction evidence="1 12 13">
        <text>[protein]-peptidylproline (omega=180) = [protein]-peptidylproline (omega=0)</text>
        <dbReference type="Rhea" id="RHEA:16237"/>
        <dbReference type="Rhea" id="RHEA-COMP:10747"/>
        <dbReference type="Rhea" id="RHEA-COMP:10748"/>
        <dbReference type="ChEBI" id="CHEBI:83833"/>
        <dbReference type="ChEBI" id="CHEBI:83834"/>
        <dbReference type="EC" id="5.2.1.8"/>
    </reaction>
</comment>
<dbReference type="Pfam" id="PF05697">
    <property type="entry name" value="Trigger_N"/>
    <property type="match status" value="1"/>
</dbReference>
<gene>
    <name evidence="12" type="primary">tig</name>
    <name evidence="17" type="ORF">SAMN02745716_1394</name>
</gene>
<evidence type="ECO:0000256" key="10">
    <source>
        <dbReference type="ARBA" id="ARBA00024849"/>
    </source>
</evidence>
<evidence type="ECO:0000256" key="14">
    <source>
        <dbReference type="RuleBase" id="RU003914"/>
    </source>
</evidence>
<dbReference type="SUPFAM" id="SSF102735">
    <property type="entry name" value="Trigger factor ribosome-binding domain"/>
    <property type="match status" value="1"/>
</dbReference>
<keyword evidence="7 12" id="KW-0143">Chaperone</keyword>
<dbReference type="GO" id="GO:0044183">
    <property type="term" value="F:protein folding chaperone"/>
    <property type="evidence" value="ECO:0007669"/>
    <property type="project" value="TreeGrafter"/>
</dbReference>
<dbReference type="NCBIfam" id="TIGR00115">
    <property type="entry name" value="tig"/>
    <property type="match status" value="1"/>
</dbReference>
<evidence type="ECO:0000256" key="13">
    <source>
        <dbReference type="PROSITE-ProRule" id="PRU00277"/>
    </source>
</evidence>
<dbReference type="FunFam" id="3.10.50.40:FF:000001">
    <property type="entry name" value="Trigger factor"/>
    <property type="match status" value="1"/>
</dbReference>
<evidence type="ECO:0000313" key="17">
    <source>
        <dbReference type="EMBL" id="SEH13907.1"/>
    </source>
</evidence>
<dbReference type="Pfam" id="PF00254">
    <property type="entry name" value="FKBP_C"/>
    <property type="match status" value="1"/>
</dbReference>
<dbReference type="InterPro" id="IPR005215">
    <property type="entry name" value="Trig_fac"/>
</dbReference>
<proteinExistence type="inferred from homology"/>
<evidence type="ECO:0000256" key="11">
    <source>
        <dbReference type="ARBA" id="ARBA00029986"/>
    </source>
</evidence>
<dbReference type="OrthoDB" id="9767721at2"/>
<feature type="region of interest" description="Disordered" evidence="15">
    <location>
        <begin position="443"/>
        <end position="470"/>
    </location>
</feature>
<evidence type="ECO:0000256" key="4">
    <source>
        <dbReference type="ARBA" id="ARBA00016902"/>
    </source>
</evidence>
<dbReference type="AlphaFoldDB" id="A0A1H6FSW0"/>
<reference evidence="18" key="1">
    <citation type="submission" date="2016-10" db="EMBL/GenBank/DDBJ databases">
        <authorList>
            <person name="Varghese N."/>
            <person name="Submissions S."/>
        </authorList>
    </citation>
    <scope>NUCLEOTIDE SEQUENCE [LARGE SCALE GENOMIC DNA]</scope>
    <source>
        <strain evidence="18">ATCC 35263</strain>
    </source>
</reference>
<evidence type="ECO:0000256" key="9">
    <source>
        <dbReference type="ARBA" id="ARBA00023306"/>
    </source>
</evidence>
<comment type="similarity">
    <text evidence="2 12 14">Belongs to the FKBP-type PPIase family. Tig subfamily.</text>
</comment>
<accession>A0A1H6FSW0</accession>
<evidence type="ECO:0000256" key="7">
    <source>
        <dbReference type="ARBA" id="ARBA00023186"/>
    </source>
</evidence>
<dbReference type="PANTHER" id="PTHR30560">
    <property type="entry name" value="TRIGGER FACTOR CHAPERONE AND PEPTIDYL-PROLYL CIS/TRANS ISOMERASE"/>
    <property type="match status" value="1"/>
</dbReference>
<dbReference type="PROSITE" id="PS50059">
    <property type="entry name" value="FKBP_PPIASE"/>
    <property type="match status" value="1"/>
</dbReference>
<evidence type="ECO:0000256" key="5">
    <source>
        <dbReference type="ARBA" id="ARBA00022618"/>
    </source>
</evidence>
<dbReference type="PIRSF" id="PIRSF003095">
    <property type="entry name" value="Trigger_factor"/>
    <property type="match status" value="1"/>
</dbReference>
<evidence type="ECO:0000256" key="8">
    <source>
        <dbReference type="ARBA" id="ARBA00023235"/>
    </source>
</evidence>
<dbReference type="InterPro" id="IPR008880">
    <property type="entry name" value="Trigger_fac_C"/>
</dbReference>
<dbReference type="Pfam" id="PF05698">
    <property type="entry name" value="Trigger_C"/>
    <property type="match status" value="1"/>
</dbReference>
<keyword evidence="5 12" id="KW-0132">Cell division</keyword>
<dbReference type="GO" id="GO:0043335">
    <property type="term" value="P:protein unfolding"/>
    <property type="evidence" value="ECO:0007669"/>
    <property type="project" value="TreeGrafter"/>
</dbReference>
<evidence type="ECO:0000256" key="12">
    <source>
        <dbReference type="HAMAP-Rule" id="MF_00303"/>
    </source>
</evidence>
<sequence length="470" mass="52613">MGEALNIKAREQLEGSRVRLEVEVAPSEVERALEAAARELGRDLRVPGFRRGKVPPQVVLQQLGRAAVLEEALRRSLPEWYERAIAEARIVTVGSPDIELGELPKRRGDALTFEITVAERPKAELGEYEGIEVGRGEPEVSDDEVANELARLREANARLETVAREARKGDFLVVDFDGEVAGKPVTGAQARGYVIELGGGRLIDGFEEQLVGARPGEEREVRVTLPDDFPDAEQAGKEATFRVQVREVKERRLPELDDEFASQLGYDSLDELREEIRKRLREIAERRIEEEYRQAVVDAVAERARVELPQEIVHAKAHEMWERSARRLRMQGIDPARYLELSGKTEEEVVGEGEEQAARALRRESVLAAVVEKEGITPSEEEVEAALRATVRAARGREPSEAELRKERRRLESRGLVDALREDLAMRKAVDLLVEKSKPIPLARAEAREKLWTPEKGKPEAPPSGAGNQS</sequence>
<dbReference type="GO" id="GO:0015031">
    <property type="term" value="P:protein transport"/>
    <property type="evidence" value="ECO:0007669"/>
    <property type="project" value="UniProtKB-UniRule"/>
</dbReference>
<dbReference type="EMBL" id="FNWJ01000002">
    <property type="protein sequence ID" value="SEH13907.1"/>
    <property type="molecule type" value="Genomic_DNA"/>
</dbReference>
<keyword evidence="6 12" id="KW-0697">Rotamase</keyword>
<keyword evidence="18" id="KW-1185">Reference proteome</keyword>
<dbReference type="InterPro" id="IPR046357">
    <property type="entry name" value="PPIase_dom_sf"/>
</dbReference>
<dbReference type="SUPFAM" id="SSF54534">
    <property type="entry name" value="FKBP-like"/>
    <property type="match status" value="1"/>
</dbReference>
<keyword evidence="9 12" id="KW-0131">Cell cycle</keyword>
<dbReference type="Gene3D" id="3.10.50.40">
    <property type="match status" value="1"/>
</dbReference>
<protein>
    <recommendedName>
        <fullName evidence="4 12">Trigger factor</fullName>
        <shortName evidence="12">TF</shortName>
        <ecNumber evidence="3 12">5.2.1.8</ecNumber>
    </recommendedName>
    <alternativeName>
        <fullName evidence="11 12">PPIase</fullName>
    </alternativeName>
</protein>
<dbReference type="EC" id="5.2.1.8" evidence="3 12"/>
<evidence type="ECO:0000259" key="16">
    <source>
        <dbReference type="PROSITE" id="PS50059"/>
    </source>
</evidence>
<dbReference type="HAMAP" id="MF_00303">
    <property type="entry name" value="Trigger_factor_Tig"/>
    <property type="match status" value="1"/>
</dbReference>
<dbReference type="InterPro" id="IPR008881">
    <property type="entry name" value="Trigger_fac_ribosome-bd_bac"/>
</dbReference>
<dbReference type="SUPFAM" id="SSF109998">
    <property type="entry name" value="Triger factor/SurA peptide-binding domain-like"/>
    <property type="match status" value="1"/>
</dbReference>
<comment type="domain">
    <text evidence="12">Consists of 3 domains; the N-terminus binds the ribosome, the middle domain has PPIase activity, while the C-terminus has intrinsic chaperone activity on its own.</text>
</comment>
<comment type="subcellular location">
    <subcellularLocation>
        <location evidence="12">Cytoplasm</location>
    </subcellularLocation>
    <text evidence="12">About half TF is bound to the ribosome near the polypeptide exit tunnel while the other half is free in the cytoplasm.</text>
</comment>
<comment type="function">
    <text evidence="10 12">Involved in protein export. Acts as a chaperone by maintaining the newly synthesized protein in an open conformation. Functions as a peptidyl-prolyl cis-trans isomerase.</text>
</comment>
<name>A0A1H6FSW0_THEAL</name>
<dbReference type="PANTHER" id="PTHR30560:SF3">
    <property type="entry name" value="TRIGGER FACTOR-LIKE PROTEIN TIG, CHLOROPLASTIC"/>
    <property type="match status" value="1"/>
</dbReference>
<feature type="domain" description="PPIase FKBP-type" evidence="16">
    <location>
        <begin position="169"/>
        <end position="251"/>
    </location>
</feature>
<dbReference type="InterPro" id="IPR036611">
    <property type="entry name" value="Trigger_fac_ribosome-bd_sf"/>
</dbReference>
<dbReference type="STRING" id="29539.SAMN02745716_1394"/>
<evidence type="ECO:0000313" key="18">
    <source>
        <dbReference type="Proteomes" id="UP000222056"/>
    </source>
</evidence>
<dbReference type="RefSeq" id="WP_093117634.1">
    <property type="nucleotide sequence ID" value="NZ_FNWJ01000002.1"/>
</dbReference>
<dbReference type="InterPro" id="IPR001179">
    <property type="entry name" value="PPIase_FKBP_dom"/>
</dbReference>
<dbReference type="Proteomes" id="UP000222056">
    <property type="component" value="Unassembled WGS sequence"/>
</dbReference>
<dbReference type="Gene3D" id="1.10.3120.10">
    <property type="entry name" value="Trigger factor, C-terminal domain"/>
    <property type="match status" value="1"/>
</dbReference>